<comment type="caution">
    <text evidence="3">The sequence shown here is derived from an EMBL/GenBank/DDBJ whole genome shotgun (WGS) entry which is preliminary data.</text>
</comment>
<comment type="similarity">
    <text evidence="1">Belongs to the QWRF family.</text>
</comment>
<dbReference type="Proteomes" id="UP001604277">
    <property type="component" value="Unassembled WGS sequence"/>
</dbReference>
<protein>
    <submittedName>
        <fullName evidence="3">QWRF motif-containing protein 7</fullName>
    </submittedName>
</protein>
<dbReference type="EMBL" id="JBFOLJ010000001">
    <property type="protein sequence ID" value="KAL2558373.1"/>
    <property type="molecule type" value="Genomic_DNA"/>
</dbReference>
<dbReference type="AlphaFoldDB" id="A0ABD1X8S0"/>
<dbReference type="PANTHER" id="PTHR31807">
    <property type="entry name" value="AUGMIN FAMILY MEMBER"/>
    <property type="match status" value="1"/>
</dbReference>
<feature type="compositionally biased region" description="Polar residues" evidence="2">
    <location>
        <begin position="24"/>
        <end position="52"/>
    </location>
</feature>
<dbReference type="InterPro" id="IPR007573">
    <property type="entry name" value="QWRF"/>
</dbReference>
<gene>
    <name evidence="3" type="ORF">Fot_03112</name>
</gene>
<accession>A0ABD1X8S0</accession>
<proteinExistence type="inferred from homology"/>
<evidence type="ECO:0000256" key="2">
    <source>
        <dbReference type="SAM" id="MobiDB-lite"/>
    </source>
</evidence>
<name>A0ABD1X8S0_9LAMI</name>
<evidence type="ECO:0000256" key="1">
    <source>
        <dbReference type="ARBA" id="ARBA00010016"/>
    </source>
</evidence>
<keyword evidence="4" id="KW-1185">Reference proteome</keyword>
<feature type="region of interest" description="Disordered" evidence="2">
    <location>
        <begin position="1"/>
        <end position="75"/>
    </location>
</feature>
<reference evidence="4" key="1">
    <citation type="submission" date="2024-07" db="EMBL/GenBank/DDBJ databases">
        <title>Two chromosome-level genome assemblies of Korean endemic species Abeliophyllum distichum and Forsythia ovata (Oleaceae).</title>
        <authorList>
            <person name="Jang H."/>
        </authorList>
    </citation>
    <scope>NUCLEOTIDE SEQUENCE [LARGE SCALE GENOMIC DNA]</scope>
</reference>
<sequence length="366" mass="41723">MENQHPRRLQQAIIPRSQRLLRCQSGSTAGSSLQEMRTNSSNFAPKSATKSRTGFKREENDQNPLSNKKTQKKTEEITDAAAGFVRFLPRSKSKTEVPRRTRSASTSPSAWALSPGRSFPLPVQKAPSLETLKRDLKKGGGGGVSAVLKFFRQKKVCPVLEEDYHRFRVMHNRLLQWRFANARAEASMAAVKRVAQEKLFSVWVKISLTRNFIIEKRNEGVKLKHQIKLYELMKSQMKYMTEWSRIEAKNCEAVGRVARKLSAISVCLPLVDGAEVQVMSFHDAISTAMGVMDSIEAMIVDIHRQIETSSYVLMELMILLRQHKQYFEELEKRIAIVTSLEVQENSLRVGFIQLGKEMKEPKFVHS</sequence>
<dbReference type="PANTHER" id="PTHR31807:SF27">
    <property type="entry name" value="QWRF MOTIF-CONTAINING PROTEIN 7"/>
    <property type="match status" value="1"/>
</dbReference>
<dbReference type="Pfam" id="PF04484">
    <property type="entry name" value="QWRF"/>
    <property type="match status" value="1"/>
</dbReference>
<evidence type="ECO:0000313" key="4">
    <source>
        <dbReference type="Proteomes" id="UP001604277"/>
    </source>
</evidence>
<evidence type="ECO:0000313" key="3">
    <source>
        <dbReference type="EMBL" id="KAL2558373.1"/>
    </source>
</evidence>
<feature type="region of interest" description="Disordered" evidence="2">
    <location>
        <begin position="90"/>
        <end position="113"/>
    </location>
</feature>
<organism evidence="3 4">
    <name type="scientific">Forsythia ovata</name>
    <dbReference type="NCBI Taxonomy" id="205694"/>
    <lineage>
        <taxon>Eukaryota</taxon>
        <taxon>Viridiplantae</taxon>
        <taxon>Streptophyta</taxon>
        <taxon>Embryophyta</taxon>
        <taxon>Tracheophyta</taxon>
        <taxon>Spermatophyta</taxon>
        <taxon>Magnoliopsida</taxon>
        <taxon>eudicotyledons</taxon>
        <taxon>Gunneridae</taxon>
        <taxon>Pentapetalae</taxon>
        <taxon>asterids</taxon>
        <taxon>lamiids</taxon>
        <taxon>Lamiales</taxon>
        <taxon>Oleaceae</taxon>
        <taxon>Forsythieae</taxon>
        <taxon>Forsythia</taxon>
    </lineage>
</organism>